<dbReference type="SUPFAM" id="SSF54909">
    <property type="entry name" value="Dimeric alpha+beta barrel"/>
    <property type="match status" value="1"/>
</dbReference>
<comment type="caution">
    <text evidence="2">The sequence shown here is derived from an EMBL/GenBank/DDBJ whole genome shotgun (WGS) entry which is preliminary data.</text>
</comment>
<evidence type="ECO:0000256" key="1">
    <source>
        <dbReference type="SAM" id="MobiDB-lite"/>
    </source>
</evidence>
<feature type="region of interest" description="Disordered" evidence="1">
    <location>
        <begin position="255"/>
        <end position="283"/>
    </location>
</feature>
<accession>A0A1V8SUH0</accession>
<sequence length="352" mass="39390">MANPPRRIAQTIRLRRSSLEAYKALHAAIWPAVLKQIKDCNIVDYSIFLDEPTMMLFAVMKYTGSDWEADMEKMQANEEVRRWWKETDAMQKTFVEGSTGSVDAKGWWRGLEELMWIDYTSHREILQIVQPLQILQDSVHETAASAMAADLSRFKKEYTAAVALIKADQWEEGIAAAQENLADIYIPRYWRMKNMLLVAAALDDWYPAERMRLEIEGWWKHTERLCDPDDDEDRAAMADIRVGLDELQAILKSQAPDPVDQDRIRDGSGDEVDEDGDNAEGYDSVSADCVEADATVLPYAQATLADSQPAPSATLDDALATMGSPAEVGAVQSVVQGTSPVASGPDLPYRLQ</sequence>
<dbReference type="Pfam" id="PF05336">
    <property type="entry name" value="rhaM"/>
    <property type="match status" value="1"/>
</dbReference>
<dbReference type="Gene3D" id="3.30.70.100">
    <property type="match status" value="1"/>
</dbReference>
<dbReference type="InParanoid" id="A0A1V8SUH0"/>
<name>A0A1V8SUH0_9PEZI</name>
<protein>
    <recommendedName>
        <fullName evidence="4">L-rhamnose mutarotase</fullName>
    </recommendedName>
</protein>
<dbReference type="EMBL" id="NAJO01000027">
    <property type="protein sequence ID" value="OQO02700.1"/>
    <property type="molecule type" value="Genomic_DNA"/>
</dbReference>
<dbReference type="AlphaFoldDB" id="A0A1V8SUH0"/>
<dbReference type="STRING" id="1507870.A0A1V8SUH0"/>
<dbReference type="InterPro" id="IPR011008">
    <property type="entry name" value="Dimeric_a/b-barrel"/>
</dbReference>
<reference evidence="3" key="1">
    <citation type="submission" date="2017-03" db="EMBL/GenBank/DDBJ databases">
        <title>Genomes of endolithic fungi from Antarctica.</title>
        <authorList>
            <person name="Coleine C."/>
            <person name="Masonjones S."/>
            <person name="Stajich J.E."/>
        </authorList>
    </citation>
    <scope>NUCLEOTIDE SEQUENCE [LARGE SCALE GENOMIC DNA]</scope>
    <source>
        <strain evidence="3">CCFEE 5527</strain>
    </source>
</reference>
<keyword evidence="3" id="KW-1185">Reference proteome</keyword>
<proteinExistence type="predicted"/>
<gene>
    <name evidence="2" type="ORF">B0A48_12229</name>
</gene>
<dbReference type="Proteomes" id="UP000192596">
    <property type="component" value="Unassembled WGS sequence"/>
</dbReference>
<dbReference type="OrthoDB" id="9981546at2759"/>
<dbReference type="InterPro" id="IPR008000">
    <property type="entry name" value="Rham/fucose_mutarotase"/>
</dbReference>
<dbReference type="PANTHER" id="PTHR34389">
    <property type="entry name" value="L-RHAMNOSE MUTAROTASE"/>
    <property type="match status" value="1"/>
</dbReference>
<organism evidence="2 3">
    <name type="scientific">Cryoendolithus antarcticus</name>
    <dbReference type="NCBI Taxonomy" id="1507870"/>
    <lineage>
        <taxon>Eukaryota</taxon>
        <taxon>Fungi</taxon>
        <taxon>Dikarya</taxon>
        <taxon>Ascomycota</taxon>
        <taxon>Pezizomycotina</taxon>
        <taxon>Dothideomycetes</taxon>
        <taxon>Dothideomycetidae</taxon>
        <taxon>Cladosporiales</taxon>
        <taxon>Cladosporiaceae</taxon>
        <taxon>Cryoendolithus</taxon>
    </lineage>
</organism>
<evidence type="ECO:0008006" key="4">
    <source>
        <dbReference type="Google" id="ProtNLM"/>
    </source>
</evidence>
<dbReference type="GO" id="GO:0016857">
    <property type="term" value="F:racemase and epimerase activity, acting on carbohydrates and derivatives"/>
    <property type="evidence" value="ECO:0007669"/>
    <property type="project" value="InterPro"/>
</dbReference>
<evidence type="ECO:0000313" key="2">
    <source>
        <dbReference type="EMBL" id="OQO02700.1"/>
    </source>
</evidence>
<dbReference type="PANTHER" id="PTHR34389:SF2">
    <property type="entry name" value="L-RHAMNOSE MUTAROTASE"/>
    <property type="match status" value="1"/>
</dbReference>
<evidence type="ECO:0000313" key="3">
    <source>
        <dbReference type="Proteomes" id="UP000192596"/>
    </source>
</evidence>
<feature type="compositionally biased region" description="Acidic residues" evidence="1">
    <location>
        <begin position="269"/>
        <end position="280"/>
    </location>
</feature>